<evidence type="ECO:0000256" key="2">
    <source>
        <dbReference type="SAM" id="Phobius"/>
    </source>
</evidence>
<dbReference type="GO" id="GO:0009401">
    <property type="term" value="P:phosphoenolpyruvate-dependent sugar phosphotransferase system"/>
    <property type="evidence" value="ECO:0007669"/>
    <property type="project" value="UniProtKB-KW"/>
</dbReference>
<dbReference type="GO" id="GO:0005886">
    <property type="term" value="C:plasma membrane"/>
    <property type="evidence" value="ECO:0007669"/>
    <property type="project" value="TreeGrafter"/>
</dbReference>
<feature type="transmembrane region" description="Helical" evidence="2">
    <location>
        <begin position="378"/>
        <end position="407"/>
    </location>
</feature>
<dbReference type="KEGG" id="siq:DQ08_04625"/>
<dbReference type="GO" id="GO:1901264">
    <property type="term" value="P:carbohydrate derivative transport"/>
    <property type="evidence" value="ECO:0007669"/>
    <property type="project" value="TreeGrafter"/>
</dbReference>
<dbReference type="RefSeq" id="WP_003099561.1">
    <property type="nucleotide sequence ID" value="NZ_CP010783.1"/>
</dbReference>
<keyword evidence="6" id="KW-1185">Reference proteome</keyword>
<dbReference type="GeneID" id="35766686"/>
<keyword evidence="2" id="KW-1133">Transmembrane helix</keyword>
<dbReference type="PANTHER" id="PTHR33989:SF8">
    <property type="entry name" value="PERMEASE IIC COMPONENT"/>
    <property type="match status" value="1"/>
</dbReference>
<feature type="transmembrane region" description="Helical" evidence="2">
    <location>
        <begin position="139"/>
        <end position="157"/>
    </location>
</feature>
<feature type="transmembrane region" description="Helical" evidence="2">
    <location>
        <begin position="178"/>
        <end position="199"/>
    </location>
</feature>
<dbReference type="Proteomes" id="UP000025245">
    <property type="component" value="Chromosome"/>
</dbReference>
<evidence type="ECO:0000259" key="3">
    <source>
        <dbReference type="PROSITE" id="PS51105"/>
    </source>
</evidence>
<feature type="transmembrane region" description="Helical" evidence="2">
    <location>
        <begin position="334"/>
        <end position="358"/>
    </location>
</feature>
<reference evidence="5 7" key="2">
    <citation type="submission" date="2018-06" db="EMBL/GenBank/DDBJ databases">
        <title>Mutators as drivers of adaptation in pathogenic bacteria and a risk factor for host jumps and vaccine escape.</title>
        <authorList>
            <person name="Barnes A.C."/>
            <person name="Silayeva O."/>
        </authorList>
    </citation>
    <scope>NUCLEOTIDE SEQUENCE [LARGE SCALE GENOMIC DNA]</scope>
    <source>
        <strain evidence="5 7">QMA0445</strain>
    </source>
</reference>
<dbReference type="AlphaFoldDB" id="A0A3L8GKM4"/>
<keyword evidence="1" id="KW-0598">Phosphotransferase system</keyword>
<dbReference type="EMBL" id="CP007586">
    <property type="protein sequence ID" value="AHY15751.1"/>
    <property type="molecule type" value="Genomic_DNA"/>
</dbReference>
<dbReference type="PROSITE" id="PS51105">
    <property type="entry name" value="PTS_EIIC_TYPE_3"/>
    <property type="match status" value="1"/>
</dbReference>
<proteinExistence type="predicted"/>
<keyword evidence="2" id="KW-0472">Membrane</keyword>
<name>A0A3L8GKM4_STRIN</name>
<evidence type="ECO:0000313" key="5">
    <source>
        <dbReference type="EMBL" id="RLU57127.1"/>
    </source>
</evidence>
<dbReference type="STRING" id="1346.BMF34_04715"/>
<accession>A0A3L8GKM4</accession>
<evidence type="ECO:0000313" key="4">
    <source>
        <dbReference type="EMBL" id="AHY15751.1"/>
    </source>
</evidence>
<feature type="domain" description="PTS EIIC type-3" evidence="3">
    <location>
        <begin position="1"/>
        <end position="409"/>
    </location>
</feature>
<feature type="transmembrane region" description="Helical" evidence="2">
    <location>
        <begin position="20"/>
        <end position="41"/>
    </location>
</feature>
<dbReference type="PANTHER" id="PTHR33989">
    <property type="match status" value="1"/>
</dbReference>
<dbReference type="KEGG" id="siz:SI82_04825"/>
<reference evidence="4 6" key="1">
    <citation type="journal article" date="2014" name="Genome Announc.">
        <title>Complete Genome Sequence of a Virulent Strain, Streptococcus iniae ISET0901, Isolated from Diseased Tilapia.</title>
        <authorList>
            <person name="Pridgeon J.W."/>
            <person name="Zhang D."/>
            <person name="Zhang L."/>
        </authorList>
    </citation>
    <scope>NUCLEOTIDE SEQUENCE [LARGE SCALE GENOMIC DNA]</scope>
    <source>
        <strain evidence="4 6">ISET0901</strain>
    </source>
</reference>
<keyword evidence="5" id="KW-0762">Sugar transport</keyword>
<dbReference type="InterPro" id="IPR051088">
    <property type="entry name" value="PTS_Sugar-EIIC/EIIB"/>
</dbReference>
<feature type="transmembrane region" description="Helical" evidence="2">
    <location>
        <begin position="98"/>
        <end position="119"/>
    </location>
</feature>
<organism evidence="5 7">
    <name type="scientific">Streptococcus iniae</name>
    <name type="common">Streptococcus shiloi</name>
    <dbReference type="NCBI Taxonomy" id="1346"/>
    <lineage>
        <taxon>Bacteria</taxon>
        <taxon>Bacillati</taxon>
        <taxon>Bacillota</taxon>
        <taxon>Bacilli</taxon>
        <taxon>Lactobacillales</taxon>
        <taxon>Streptococcaceae</taxon>
        <taxon>Streptococcus</taxon>
    </lineage>
</organism>
<feature type="transmembrane region" description="Helical" evidence="2">
    <location>
        <begin position="61"/>
        <end position="86"/>
    </location>
</feature>
<keyword evidence="5" id="KW-0813">Transport</keyword>
<keyword evidence="2" id="KW-0812">Transmembrane</keyword>
<evidence type="ECO:0000313" key="6">
    <source>
        <dbReference type="Proteomes" id="UP000025245"/>
    </source>
</evidence>
<sequence length="428" mass="47523">MQEILFYHLLLLRKKRLVQITQKTLVSVFPFMLLTAILLVFSESIFNDVGFINSLFGISKWFPSFTMITSLLSHLVLLFVGLMAPLTTYFAAKYTAGSYGRSTGTAGISAFLFSLIFYSRELFEAPRSDNFLSPIHLSVHFNLLLAILIGYVIGHIFRLSNPLDDEIVDEYFIYRPRTMRPIIITTLFGIISNLLLILARQYKLTTSIEGFLTHLFFNGRGIIQVSINSILRSLSAWVGSSSPYKEIGLLNDNDALTNLNAALGKGSSNTIPFLFTDTNLYAAYGALAGIGGMVAFIVAILWKSTSRKNQSVGLRSLFPALFNHGASCMVGIPIFFNLIYVIPFLLVPVINVLLAAVFLSLKLMPPAVYPVPNGTPNILYAFIGSVGNLRSLIVSLVLFAVDVFIYVPFVQLDNRLHDYSQQHGGNEQ</sequence>
<dbReference type="SMR" id="A0A3L8GKM4"/>
<dbReference type="OrthoDB" id="1651152at2"/>
<dbReference type="InterPro" id="IPR004501">
    <property type="entry name" value="PTS_EIIC_3"/>
</dbReference>
<gene>
    <name evidence="5" type="ORF">DIY07_05015</name>
    <name evidence="4" type="ORF">DQ08_04625</name>
</gene>
<evidence type="ECO:0000313" key="7">
    <source>
        <dbReference type="Proteomes" id="UP000269148"/>
    </source>
</evidence>
<evidence type="ECO:0000256" key="1">
    <source>
        <dbReference type="ARBA" id="ARBA00022683"/>
    </source>
</evidence>
<protein>
    <submittedName>
        <fullName evidence="4">PTS fructose transporter subunit IIA</fullName>
    </submittedName>
    <submittedName>
        <fullName evidence="5">PTS sugar transporter subunit IIC</fullName>
    </submittedName>
</protein>
<feature type="transmembrane region" description="Helical" evidence="2">
    <location>
        <begin position="281"/>
        <end position="302"/>
    </location>
</feature>
<dbReference type="KEGG" id="sio:DW64_04620"/>
<dbReference type="EMBL" id="QLQD01000046">
    <property type="protein sequence ID" value="RLU57127.1"/>
    <property type="molecule type" value="Genomic_DNA"/>
</dbReference>
<dbReference type="GO" id="GO:0008982">
    <property type="term" value="F:protein-N(PI)-phosphohistidine-sugar phosphotransferase activity"/>
    <property type="evidence" value="ECO:0007669"/>
    <property type="project" value="InterPro"/>
</dbReference>
<dbReference type="Proteomes" id="UP000269148">
    <property type="component" value="Unassembled WGS sequence"/>
</dbReference>